<feature type="transmembrane region" description="Helical" evidence="2">
    <location>
        <begin position="144"/>
        <end position="165"/>
    </location>
</feature>
<dbReference type="Proteomes" id="UP000326268">
    <property type="component" value="Unassembled WGS sequence"/>
</dbReference>
<keyword evidence="2" id="KW-0472">Membrane</keyword>
<feature type="transmembrane region" description="Helical" evidence="2">
    <location>
        <begin position="228"/>
        <end position="246"/>
    </location>
</feature>
<dbReference type="EMBL" id="ML737718">
    <property type="protein sequence ID" value="KAE8361995.1"/>
    <property type="molecule type" value="Genomic_DNA"/>
</dbReference>
<keyword evidence="2" id="KW-0812">Transmembrane</keyword>
<dbReference type="RefSeq" id="XP_031925076.1">
    <property type="nucleotide sequence ID" value="XM_032072997.1"/>
</dbReference>
<feature type="transmembrane region" description="Helical" evidence="2">
    <location>
        <begin position="291"/>
        <end position="311"/>
    </location>
</feature>
<reference evidence="3 4" key="1">
    <citation type="submission" date="2019-04" db="EMBL/GenBank/DDBJ databases">
        <title>Friends and foes A comparative genomics studyof 23 Aspergillus species from section Flavi.</title>
        <authorList>
            <consortium name="DOE Joint Genome Institute"/>
            <person name="Kjaerbolling I."/>
            <person name="Vesth T."/>
            <person name="Frisvad J.C."/>
            <person name="Nybo J.L."/>
            <person name="Theobald S."/>
            <person name="Kildgaard S."/>
            <person name="Isbrandt T."/>
            <person name="Kuo A."/>
            <person name="Sato A."/>
            <person name="Lyhne E.K."/>
            <person name="Kogle M.E."/>
            <person name="Wiebenga A."/>
            <person name="Kun R.S."/>
            <person name="Lubbers R.J."/>
            <person name="Makela M.R."/>
            <person name="Barry K."/>
            <person name="Chovatia M."/>
            <person name="Clum A."/>
            <person name="Daum C."/>
            <person name="Haridas S."/>
            <person name="He G."/>
            <person name="LaButti K."/>
            <person name="Lipzen A."/>
            <person name="Mondo S."/>
            <person name="Riley R."/>
            <person name="Salamov A."/>
            <person name="Simmons B.A."/>
            <person name="Magnuson J.K."/>
            <person name="Henrissat B."/>
            <person name="Mortensen U.H."/>
            <person name="Larsen T.O."/>
            <person name="Devries R.P."/>
            <person name="Grigoriev I.V."/>
            <person name="Machida M."/>
            <person name="Baker S.E."/>
            <person name="Andersen M.R."/>
        </authorList>
    </citation>
    <scope>NUCLEOTIDE SEQUENCE [LARGE SCALE GENOMIC DNA]</scope>
    <source>
        <strain evidence="3 4">CBS 763.97</strain>
    </source>
</reference>
<evidence type="ECO:0000313" key="4">
    <source>
        <dbReference type="Proteomes" id="UP000326268"/>
    </source>
</evidence>
<dbReference type="PANTHER" id="PTHR18640">
    <property type="entry name" value="SOLUTE CARRIER FAMILY 10 MEMBER 7"/>
    <property type="match status" value="1"/>
</dbReference>
<feature type="region of interest" description="Disordered" evidence="1">
    <location>
        <begin position="358"/>
        <end position="397"/>
    </location>
</feature>
<evidence type="ECO:0000313" key="3">
    <source>
        <dbReference type="EMBL" id="KAE8361995.1"/>
    </source>
</evidence>
<dbReference type="PANTHER" id="PTHR18640:SF5">
    <property type="entry name" value="SODIUM_BILE ACID COTRANSPORTER 7"/>
    <property type="match status" value="1"/>
</dbReference>
<dbReference type="GeneID" id="43657443"/>
<keyword evidence="2" id="KW-1133">Transmembrane helix</keyword>
<feature type="transmembrane region" description="Helical" evidence="2">
    <location>
        <begin position="78"/>
        <end position="100"/>
    </location>
</feature>
<dbReference type="Pfam" id="PF13593">
    <property type="entry name" value="SBF_like"/>
    <property type="match status" value="1"/>
</dbReference>
<feature type="transmembrane region" description="Helical" evidence="2">
    <location>
        <begin position="14"/>
        <end position="35"/>
    </location>
</feature>
<dbReference type="Gene3D" id="1.20.1530.20">
    <property type="match status" value="1"/>
</dbReference>
<name>A0A5N6ZX67_9EURO</name>
<dbReference type="OrthoDB" id="188035at2759"/>
<evidence type="ECO:0000256" key="1">
    <source>
        <dbReference type="SAM" id="MobiDB-lite"/>
    </source>
</evidence>
<gene>
    <name evidence="3" type="ORF">BDV27DRAFT_160218</name>
</gene>
<accession>A0A5N6ZX67</accession>
<dbReference type="PIRSF" id="PIRSF026166">
    <property type="entry name" value="UCP026166"/>
    <property type="match status" value="1"/>
</dbReference>
<sequence length="397" mass="44167">MPAEEPLWRKISEIILGQWFLIGIGIVILIASQAPAPTKDQELIETVISYLCVTIIFFITGCTLSTRALIENYSRWKIHLFVQIQCFLFTSASVYAVVSLCATNPDFMDEALLIGLLLMGCVPTTISSNVVMTRNAHGNDALTVVESTIGNFLGPFLTPLLIQMYCLPKPWYTGFLSSEQGNYAAIYARIFKQIGLSVFVPMFIGQILQHLFPKPLRKIFTTWKLNKLSSICLLLVVWQAYDAAFSSNVFTSVKASNIIFIVFISIAMFIIWLTVSVSVSVLWLSREDTVAVAYCVPAKTPAMGVPLANLIFKGLDVSQKAKIQLPMVVFQGLQIALGSVLVPIFRRWLVRKVYSGDRENGGESGGSLGTVDESQRERERGWRRRVESVMGRGENDA</sequence>
<dbReference type="InterPro" id="IPR016833">
    <property type="entry name" value="Put_Na-Bile_cotransptr"/>
</dbReference>
<feature type="transmembrane region" description="Helical" evidence="2">
    <location>
        <begin position="323"/>
        <end position="345"/>
    </location>
</feature>
<feature type="transmembrane region" description="Helical" evidence="2">
    <location>
        <begin position="112"/>
        <end position="132"/>
    </location>
</feature>
<feature type="transmembrane region" description="Helical" evidence="2">
    <location>
        <begin position="185"/>
        <end position="208"/>
    </location>
</feature>
<evidence type="ECO:0000256" key="2">
    <source>
        <dbReference type="SAM" id="Phobius"/>
    </source>
</evidence>
<dbReference type="GO" id="GO:0005886">
    <property type="term" value="C:plasma membrane"/>
    <property type="evidence" value="ECO:0007669"/>
    <property type="project" value="TreeGrafter"/>
</dbReference>
<dbReference type="InterPro" id="IPR038770">
    <property type="entry name" value="Na+/solute_symporter_sf"/>
</dbReference>
<feature type="transmembrane region" description="Helical" evidence="2">
    <location>
        <begin position="258"/>
        <end position="284"/>
    </location>
</feature>
<feature type="transmembrane region" description="Helical" evidence="2">
    <location>
        <begin position="47"/>
        <end position="66"/>
    </location>
</feature>
<feature type="compositionally biased region" description="Basic and acidic residues" evidence="1">
    <location>
        <begin position="373"/>
        <end position="397"/>
    </location>
</feature>
<organism evidence="3 4">
    <name type="scientific">Aspergillus caelatus</name>
    <dbReference type="NCBI Taxonomy" id="61420"/>
    <lineage>
        <taxon>Eukaryota</taxon>
        <taxon>Fungi</taxon>
        <taxon>Dikarya</taxon>
        <taxon>Ascomycota</taxon>
        <taxon>Pezizomycotina</taxon>
        <taxon>Eurotiomycetes</taxon>
        <taxon>Eurotiomycetidae</taxon>
        <taxon>Eurotiales</taxon>
        <taxon>Aspergillaceae</taxon>
        <taxon>Aspergillus</taxon>
        <taxon>Aspergillus subgen. Circumdati</taxon>
    </lineage>
</organism>
<keyword evidence="4" id="KW-1185">Reference proteome</keyword>
<protein>
    <submittedName>
        <fullName evidence="3">Putative sodium bile acid cotransporter</fullName>
    </submittedName>
</protein>
<proteinExistence type="predicted"/>
<dbReference type="AlphaFoldDB" id="A0A5N6ZX67"/>